<name>A0A150TFZ2_SORCE</name>
<dbReference type="SUPFAM" id="SSF52540">
    <property type="entry name" value="P-loop containing nucleoside triphosphate hydrolases"/>
    <property type="match status" value="1"/>
</dbReference>
<dbReference type="Pfam" id="PF25601">
    <property type="entry name" value="AAA_lid_14"/>
    <property type="match status" value="1"/>
</dbReference>
<keyword evidence="3" id="KW-0805">Transcription regulation</keyword>
<dbReference type="InterPro" id="IPR009057">
    <property type="entry name" value="Homeodomain-like_sf"/>
</dbReference>
<dbReference type="CDD" id="cd00009">
    <property type="entry name" value="AAA"/>
    <property type="match status" value="1"/>
</dbReference>
<dbReference type="InterPro" id="IPR002197">
    <property type="entry name" value="HTH_Fis"/>
</dbReference>
<dbReference type="InterPro" id="IPR058031">
    <property type="entry name" value="AAA_lid_NorR"/>
</dbReference>
<dbReference type="Gene3D" id="1.10.8.60">
    <property type="match status" value="1"/>
</dbReference>
<dbReference type="Pfam" id="PF02954">
    <property type="entry name" value="HTH_8"/>
    <property type="match status" value="1"/>
</dbReference>
<evidence type="ECO:0000256" key="3">
    <source>
        <dbReference type="ARBA" id="ARBA00023015"/>
    </source>
</evidence>
<dbReference type="GO" id="GO:0006355">
    <property type="term" value="P:regulation of DNA-templated transcription"/>
    <property type="evidence" value="ECO:0007669"/>
    <property type="project" value="InterPro"/>
</dbReference>
<dbReference type="PANTHER" id="PTHR32071">
    <property type="entry name" value="TRANSCRIPTIONAL REGULATORY PROTEIN"/>
    <property type="match status" value="1"/>
</dbReference>
<gene>
    <name evidence="6" type="ORF">BE21_04635</name>
</gene>
<evidence type="ECO:0000256" key="4">
    <source>
        <dbReference type="ARBA" id="ARBA00023163"/>
    </source>
</evidence>
<organism evidence="6 7">
    <name type="scientific">Sorangium cellulosum</name>
    <name type="common">Polyangium cellulosum</name>
    <dbReference type="NCBI Taxonomy" id="56"/>
    <lineage>
        <taxon>Bacteria</taxon>
        <taxon>Pseudomonadati</taxon>
        <taxon>Myxococcota</taxon>
        <taxon>Polyangia</taxon>
        <taxon>Polyangiales</taxon>
        <taxon>Polyangiaceae</taxon>
        <taxon>Sorangium</taxon>
    </lineage>
</organism>
<evidence type="ECO:0000313" key="6">
    <source>
        <dbReference type="EMBL" id="KYG03497.1"/>
    </source>
</evidence>
<dbReference type="InterPro" id="IPR003593">
    <property type="entry name" value="AAA+_ATPase"/>
</dbReference>
<dbReference type="GO" id="GO:0005524">
    <property type="term" value="F:ATP binding"/>
    <property type="evidence" value="ECO:0007669"/>
    <property type="project" value="UniProtKB-KW"/>
</dbReference>
<sequence>MDEHLPPPSEQVALTLEEGGGVEEQIVAVDPPLRAALELIERAAVRRGGVLIMGPTGVGKDLLARRVHRCSGRAGAFVAVNCAAFNEGLVESSLFGHVRGAFTGAVASVPGALLEAHRGTLFLDELGELSAPVQAKLLRAIEGGFVRPLGAARSSPVDLRIVAATNRDLRREVDAGRFRADLYFRLATFIVDVPPLRERPGDIAALVAKLAGEHDRARDVRLSAAAVRALTAYRWPGNVRELRNVIERVLSLAPEGQIGIDVLRRLAPELLEPATAPPDGTLASTVQHRMLDRLHRGGTRQQVAEDLGIHRSTLWRRLKQQR</sequence>
<dbReference type="InterPro" id="IPR025944">
    <property type="entry name" value="Sigma_54_int_dom_CS"/>
</dbReference>
<dbReference type="InterPro" id="IPR027417">
    <property type="entry name" value="P-loop_NTPase"/>
</dbReference>
<dbReference type="SMART" id="SM00382">
    <property type="entry name" value="AAA"/>
    <property type="match status" value="1"/>
</dbReference>
<proteinExistence type="predicted"/>
<dbReference type="Pfam" id="PF00158">
    <property type="entry name" value="Sigma54_activat"/>
    <property type="match status" value="1"/>
</dbReference>
<dbReference type="PROSITE" id="PS50045">
    <property type="entry name" value="SIGMA54_INTERACT_4"/>
    <property type="match status" value="1"/>
</dbReference>
<dbReference type="GO" id="GO:0043565">
    <property type="term" value="F:sequence-specific DNA binding"/>
    <property type="evidence" value="ECO:0007669"/>
    <property type="project" value="InterPro"/>
</dbReference>
<dbReference type="FunFam" id="3.40.50.300:FF:000006">
    <property type="entry name" value="DNA-binding transcriptional regulator NtrC"/>
    <property type="match status" value="1"/>
</dbReference>
<evidence type="ECO:0000256" key="2">
    <source>
        <dbReference type="ARBA" id="ARBA00022840"/>
    </source>
</evidence>
<keyword evidence="4" id="KW-0804">Transcription</keyword>
<dbReference type="SUPFAM" id="SSF46689">
    <property type="entry name" value="Homeodomain-like"/>
    <property type="match status" value="1"/>
</dbReference>
<dbReference type="Gene3D" id="3.40.50.300">
    <property type="entry name" value="P-loop containing nucleotide triphosphate hydrolases"/>
    <property type="match status" value="1"/>
</dbReference>
<dbReference type="EMBL" id="JEME01002688">
    <property type="protein sequence ID" value="KYG03497.1"/>
    <property type="molecule type" value="Genomic_DNA"/>
</dbReference>
<dbReference type="PROSITE" id="PS00688">
    <property type="entry name" value="SIGMA54_INTERACT_3"/>
    <property type="match status" value="1"/>
</dbReference>
<evidence type="ECO:0000256" key="1">
    <source>
        <dbReference type="ARBA" id="ARBA00022741"/>
    </source>
</evidence>
<keyword evidence="1" id="KW-0547">Nucleotide-binding</keyword>
<keyword evidence="2" id="KW-0067">ATP-binding</keyword>
<evidence type="ECO:0000259" key="5">
    <source>
        <dbReference type="PROSITE" id="PS50045"/>
    </source>
</evidence>
<evidence type="ECO:0000313" key="7">
    <source>
        <dbReference type="Proteomes" id="UP000075502"/>
    </source>
</evidence>
<dbReference type="Gene3D" id="1.10.10.60">
    <property type="entry name" value="Homeodomain-like"/>
    <property type="match status" value="1"/>
</dbReference>
<dbReference type="InterPro" id="IPR002078">
    <property type="entry name" value="Sigma_54_int"/>
</dbReference>
<dbReference type="Proteomes" id="UP000075502">
    <property type="component" value="Unassembled WGS sequence"/>
</dbReference>
<protein>
    <recommendedName>
        <fullName evidence="5">Sigma-54 factor interaction domain-containing protein</fullName>
    </recommendedName>
</protein>
<reference evidence="6 7" key="1">
    <citation type="submission" date="2014-02" db="EMBL/GenBank/DDBJ databases">
        <title>The small core and large imbalanced accessory genome model reveals a collaborative survival strategy of Sorangium cellulosum strains in nature.</title>
        <authorList>
            <person name="Han K."/>
            <person name="Peng R."/>
            <person name="Blom J."/>
            <person name="Li Y.-Z."/>
        </authorList>
    </citation>
    <scope>NUCLEOTIDE SEQUENCE [LARGE SCALE GENOMIC DNA]</scope>
    <source>
        <strain evidence="6 7">So0007-03</strain>
    </source>
</reference>
<feature type="domain" description="Sigma-54 factor interaction" evidence="5">
    <location>
        <begin position="26"/>
        <end position="251"/>
    </location>
</feature>
<accession>A0A150TFZ2</accession>
<dbReference type="AlphaFoldDB" id="A0A150TFZ2"/>
<comment type="caution">
    <text evidence="6">The sequence shown here is derived from an EMBL/GenBank/DDBJ whole genome shotgun (WGS) entry which is preliminary data.</text>
</comment>